<keyword evidence="6" id="KW-1185">Reference proteome</keyword>
<dbReference type="SUPFAM" id="SSF46785">
    <property type="entry name" value="Winged helix' DNA-binding domain"/>
    <property type="match status" value="1"/>
</dbReference>
<dbReference type="SMART" id="SM00345">
    <property type="entry name" value="HTH_GNTR"/>
    <property type="match status" value="1"/>
</dbReference>
<comment type="caution">
    <text evidence="5">The sequence shown here is derived from an EMBL/GenBank/DDBJ whole genome shotgun (WGS) entry which is preliminary data.</text>
</comment>
<dbReference type="Pfam" id="PF07729">
    <property type="entry name" value="FCD"/>
    <property type="match status" value="1"/>
</dbReference>
<dbReference type="InterPro" id="IPR008920">
    <property type="entry name" value="TF_FadR/GntR_C"/>
</dbReference>
<dbReference type="InterPro" id="IPR011711">
    <property type="entry name" value="GntR_C"/>
</dbReference>
<dbReference type="Gene3D" id="1.20.120.530">
    <property type="entry name" value="GntR ligand-binding domain-like"/>
    <property type="match status" value="1"/>
</dbReference>
<evidence type="ECO:0000256" key="1">
    <source>
        <dbReference type="ARBA" id="ARBA00023015"/>
    </source>
</evidence>
<dbReference type="EMBL" id="BPQM01000039">
    <property type="protein sequence ID" value="GJD78596.1"/>
    <property type="molecule type" value="Genomic_DNA"/>
</dbReference>
<name>A0AA37HNC6_9HYPH</name>
<gene>
    <name evidence="5" type="primary">rspR_3</name>
    <name evidence="5" type="ORF">NBEOAGPD_1813</name>
</gene>
<evidence type="ECO:0000259" key="4">
    <source>
        <dbReference type="PROSITE" id="PS50949"/>
    </source>
</evidence>
<dbReference type="PANTHER" id="PTHR43537">
    <property type="entry name" value="TRANSCRIPTIONAL REGULATOR, GNTR FAMILY"/>
    <property type="match status" value="1"/>
</dbReference>
<dbReference type="PROSITE" id="PS50949">
    <property type="entry name" value="HTH_GNTR"/>
    <property type="match status" value="1"/>
</dbReference>
<dbReference type="AlphaFoldDB" id="A0AA37HNC6"/>
<proteinExistence type="predicted"/>
<dbReference type="InterPro" id="IPR036388">
    <property type="entry name" value="WH-like_DNA-bd_sf"/>
</dbReference>
<keyword evidence="1" id="KW-0805">Transcription regulation</keyword>
<dbReference type="Pfam" id="PF00392">
    <property type="entry name" value="GntR"/>
    <property type="match status" value="1"/>
</dbReference>
<protein>
    <submittedName>
        <fullName evidence="5">HTH-type transcriptional repressor RspR</fullName>
    </submittedName>
</protein>
<dbReference type="InterPro" id="IPR000524">
    <property type="entry name" value="Tscrpt_reg_HTH_GntR"/>
</dbReference>
<evidence type="ECO:0000313" key="5">
    <source>
        <dbReference type="EMBL" id="GJD78596.1"/>
    </source>
</evidence>
<dbReference type="GO" id="GO:0003677">
    <property type="term" value="F:DNA binding"/>
    <property type="evidence" value="ECO:0007669"/>
    <property type="project" value="UniProtKB-KW"/>
</dbReference>
<reference evidence="5" key="1">
    <citation type="journal article" date="2016" name="Front. Microbiol.">
        <title>Genome Sequence of the Piezophilic, Mesophilic Sulfate-Reducing Bacterium Desulfovibrio indicus J2T.</title>
        <authorList>
            <person name="Cao J."/>
            <person name="Maignien L."/>
            <person name="Shao Z."/>
            <person name="Alain K."/>
            <person name="Jebbar M."/>
        </authorList>
    </citation>
    <scope>NUCLEOTIDE SEQUENCE</scope>
    <source>
        <strain evidence="5">NBRC 103626</strain>
    </source>
</reference>
<dbReference type="SMART" id="SM00895">
    <property type="entry name" value="FCD"/>
    <property type="match status" value="1"/>
</dbReference>
<keyword evidence="2" id="KW-0238">DNA-binding</keyword>
<accession>A0AA37HNC6</accession>
<evidence type="ECO:0000256" key="3">
    <source>
        <dbReference type="ARBA" id="ARBA00023163"/>
    </source>
</evidence>
<dbReference type="PANTHER" id="PTHR43537:SF24">
    <property type="entry name" value="GLUCONATE OPERON TRANSCRIPTIONAL REPRESSOR"/>
    <property type="match status" value="1"/>
</dbReference>
<dbReference type="RefSeq" id="WP_378991641.1">
    <property type="nucleotide sequence ID" value="NZ_JBHSWO010000001.1"/>
</dbReference>
<sequence length="224" mass="25335">MAETLRIVPQPMRKQVEDGLRAAIVNGRFAPGEHLPDRVLCDLFGASRSVVREAVRLLEAEGLVTVVPNRGPFVTNLSVTEAEQIYEVRGVLEALAGECFARNATETERQELRAIWEELARTGETARREDLLAIKRRFYDVMLAGARNPYVARMLDQLLNRNMQLRAMSLSDPGRLKWTIRELRRVIEAIERRDADEAFSACREHVQRAAETALRLLKARDGAG</sequence>
<evidence type="ECO:0000313" key="6">
    <source>
        <dbReference type="Proteomes" id="UP001055108"/>
    </source>
</evidence>
<dbReference type="Proteomes" id="UP001055108">
    <property type="component" value="Unassembled WGS sequence"/>
</dbReference>
<organism evidence="5 6">
    <name type="scientific">Methylobacterium gregans</name>
    <dbReference type="NCBI Taxonomy" id="374424"/>
    <lineage>
        <taxon>Bacteria</taxon>
        <taxon>Pseudomonadati</taxon>
        <taxon>Pseudomonadota</taxon>
        <taxon>Alphaproteobacteria</taxon>
        <taxon>Hyphomicrobiales</taxon>
        <taxon>Methylobacteriaceae</taxon>
        <taxon>Methylobacterium</taxon>
    </lineage>
</organism>
<dbReference type="SUPFAM" id="SSF48008">
    <property type="entry name" value="GntR ligand-binding domain-like"/>
    <property type="match status" value="1"/>
</dbReference>
<dbReference type="GO" id="GO:0003700">
    <property type="term" value="F:DNA-binding transcription factor activity"/>
    <property type="evidence" value="ECO:0007669"/>
    <property type="project" value="InterPro"/>
</dbReference>
<keyword evidence="3" id="KW-0804">Transcription</keyword>
<evidence type="ECO:0000256" key="2">
    <source>
        <dbReference type="ARBA" id="ARBA00023125"/>
    </source>
</evidence>
<feature type="domain" description="HTH gntR-type" evidence="4">
    <location>
        <begin position="10"/>
        <end position="77"/>
    </location>
</feature>
<dbReference type="InterPro" id="IPR036390">
    <property type="entry name" value="WH_DNA-bd_sf"/>
</dbReference>
<dbReference type="Gene3D" id="1.10.10.10">
    <property type="entry name" value="Winged helix-like DNA-binding domain superfamily/Winged helix DNA-binding domain"/>
    <property type="match status" value="1"/>
</dbReference>
<dbReference type="CDD" id="cd07377">
    <property type="entry name" value="WHTH_GntR"/>
    <property type="match status" value="1"/>
</dbReference>
<reference evidence="5" key="2">
    <citation type="submission" date="2021-08" db="EMBL/GenBank/DDBJ databases">
        <authorList>
            <person name="Tani A."/>
            <person name="Ola A."/>
            <person name="Ogura Y."/>
            <person name="Katsura K."/>
            <person name="Hayashi T."/>
        </authorList>
    </citation>
    <scope>NUCLEOTIDE SEQUENCE</scope>
    <source>
        <strain evidence="5">NBRC 103626</strain>
    </source>
</reference>